<feature type="compositionally biased region" description="Acidic residues" evidence="7">
    <location>
        <begin position="582"/>
        <end position="591"/>
    </location>
</feature>
<dbReference type="InterPro" id="IPR050206">
    <property type="entry name" value="FtsK/SpoIIIE/SftA"/>
</dbReference>
<dbReference type="PROSITE" id="PS50901">
    <property type="entry name" value="FTSK"/>
    <property type="match status" value="1"/>
</dbReference>
<feature type="compositionally biased region" description="Basic and acidic residues" evidence="7">
    <location>
        <begin position="565"/>
        <end position="581"/>
    </location>
</feature>
<dbReference type="Gene3D" id="3.40.50.300">
    <property type="entry name" value="P-loop containing nucleotide triphosphate hydrolases"/>
    <property type="match status" value="1"/>
</dbReference>
<dbReference type="Pfam" id="PF09397">
    <property type="entry name" value="FtsK_gamma"/>
    <property type="match status" value="1"/>
</dbReference>
<dbReference type="InterPro" id="IPR003593">
    <property type="entry name" value="AAA+_ATPase"/>
</dbReference>
<keyword evidence="5" id="KW-0238">DNA-binding</keyword>
<feature type="region of interest" description="Disordered" evidence="7">
    <location>
        <begin position="55"/>
        <end position="132"/>
    </location>
</feature>
<feature type="compositionally biased region" description="Basic and acidic residues" evidence="7">
    <location>
        <begin position="76"/>
        <end position="104"/>
    </location>
</feature>
<dbReference type="InterPro" id="IPR036390">
    <property type="entry name" value="WH_DNA-bd_sf"/>
</dbReference>
<feature type="compositionally biased region" description="Basic and acidic residues" evidence="7">
    <location>
        <begin position="504"/>
        <end position="514"/>
    </location>
</feature>
<feature type="compositionally biased region" description="Basic and acidic residues" evidence="7">
    <location>
        <begin position="439"/>
        <end position="455"/>
    </location>
</feature>
<dbReference type="InterPro" id="IPR041027">
    <property type="entry name" value="FtsK_alpha"/>
</dbReference>
<dbReference type="GO" id="GO:0005524">
    <property type="term" value="F:ATP binding"/>
    <property type="evidence" value="ECO:0007669"/>
    <property type="project" value="UniProtKB-UniRule"/>
</dbReference>
<keyword evidence="3" id="KW-0159">Chromosome partition</keyword>
<gene>
    <name evidence="9" type="ORF">D5F11_006080</name>
</gene>
<feature type="compositionally biased region" description="Basic and acidic residues" evidence="7">
    <location>
        <begin position="294"/>
        <end position="304"/>
    </location>
</feature>
<evidence type="ECO:0000256" key="1">
    <source>
        <dbReference type="ARBA" id="ARBA00006474"/>
    </source>
</evidence>
<proteinExistence type="inferred from homology"/>
<feature type="compositionally biased region" description="Acidic residues" evidence="7">
    <location>
        <begin position="624"/>
        <end position="633"/>
    </location>
</feature>
<feature type="compositionally biased region" description="Basic and acidic residues" evidence="7">
    <location>
        <begin position="313"/>
        <end position="329"/>
    </location>
</feature>
<evidence type="ECO:0000256" key="7">
    <source>
        <dbReference type="SAM" id="MobiDB-lite"/>
    </source>
</evidence>
<feature type="region of interest" description="Disordered" evidence="7">
    <location>
        <begin position="181"/>
        <end position="776"/>
    </location>
</feature>
<feature type="compositionally biased region" description="Acidic residues" evidence="7">
    <location>
        <begin position="715"/>
        <end position="732"/>
    </location>
</feature>
<comment type="caution">
    <text evidence="9">The sequence shown here is derived from an EMBL/GenBank/DDBJ whole genome shotgun (WGS) entry which is preliminary data.</text>
</comment>
<reference evidence="9 10" key="1">
    <citation type="submission" date="2018-12" db="EMBL/GenBank/DDBJ databases">
        <authorList>
            <person name="Sun L."/>
            <person name="Chen Z."/>
        </authorList>
    </citation>
    <scope>NUCLEOTIDE SEQUENCE [LARGE SCALE GENOMIC DNA]</scope>
    <source>
        <strain evidence="9 10">LMG 29736</strain>
    </source>
</reference>
<dbReference type="EMBL" id="QYTW02000004">
    <property type="protein sequence ID" value="RST60406.1"/>
    <property type="molecule type" value="Genomic_DNA"/>
</dbReference>
<dbReference type="Pfam" id="PF17854">
    <property type="entry name" value="FtsK_alpha"/>
    <property type="match status" value="1"/>
</dbReference>
<dbReference type="Gene3D" id="1.10.10.10">
    <property type="entry name" value="Winged helix-like DNA-binding domain superfamily/Winged helix DNA-binding domain"/>
    <property type="match status" value="1"/>
</dbReference>
<dbReference type="InterPro" id="IPR002543">
    <property type="entry name" value="FtsK_dom"/>
</dbReference>
<dbReference type="OrthoDB" id="9807790at2"/>
<comment type="similarity">
    <text evidence="1">Belongs to the FtsK/SpoIIIE/SftA family.</text>
</comment>
<feature type="compositionally biased region" description="Basic and acidic residues" evidence="7">
    <location>
        <begin position="420"/>
        <end position="430"/>
    </location>
</feature>
<dbReference type="SMART" id="SM00843">
    <property type="entry name" value="Ftsk_gamma"/>
    <property type="match status" value="1"/>
</dbReference>
<feature type="compositionally biased region" description="Basic and acidic residues" evidence="7">
    <location>
        <begin position="355"/>
        <end position="371"/>
    </location>
</feature>
<accession>A0A429XAH2</accession>
<feature type="region of interest" description="Disordered" evidence="7">
    <location>
        <begin position="834"/>
        <end position="859"/>
    </location>
</feature>
<evidence type="ECO:0000256" key="3">
    <source>
        <dbReference type="ARBA" id="ARBA00022829"/>
    </source>
</evidence>
<evidence type="ECO:0000313" key="9">
    <source>
        <dbReference type="EMBL" id="RST60406.1"/>
    </source>
</evidence>
<dbReference type="Proteomes" id="UP000287296">
    <property type="component" value="Unassembled WGS sequence"/>
</dbReference>
<evidence type="ECO:0000259" key="8">
    <source>
        <dbReference type="PROSITE" id="PS50901"/>
    </source>
</evidence>
<dbReference type="InterPro" id="IPR036388">
    <property type="entry name" value="WH-like_DNA-bd_sf"/>
</dbReference>
<dbReference type="InterPro" id="IPR027417">
    <property type="entry name" value="P-loop_NTPase"/>
</dbReference>
<dbReference type="GO" id="GO:0003677">
    <property type="term" value="F:DNA binding"/>
    <property type="evidence" value="ECO:0007669"/>
    <property type="project" value="UniProtKB-KW"/>
</dbReference>
<feature type="compositionally biased region" description="Basic and acidic residues" evidence="7">
    <location>
        <begin position="607"/>
        <end position="623"/>
    </location>
</feature>
<feature type="compositionally biased region" description="Basic and acidic residues" evidence="7">
    <location>
        <begin position="271"/>
        <end position="287"/>
    </location>
</feature>
<protein>
    <submittedName>
        <fullName evidence="9">DNA translocase FtsK</fullName>
    </submittedName>
</protein>
<feature type="domain" description="FtsK" evidence="8">
    <location>
        <begin position="1042"/>
        <end position="1234"/>
    </location>
</feature>
<feature type="compositionally biased region" description="Acidic residues" evidence="7">
    <location>
        <begin position="673"/>
        <end position="690"/>
    </location>
</feature>
<evidence type="ECO:0000313" key="10">
    <source>
        <dbReference type="Proteomes" id="UP000287296"/>
    </source>
</evidence>
<feature type="compositionally biased region" description="Basic and acidic residues" evidence="7">
    <location>
        <begin position="336"/>
        <end position="346"/>
    </location>
</feature>
<dbReference type="Pfam" id="PF01580">
    <property type="entry name" value="FtsK_SpoIIIE"/>
    <property type="match status" value="1"/>
</dbReference>
<dbReference type="InterPro" id="IPR018541">
    <property type="entry name" value="Ftsk_gamma"/>
</dbReference>
<dbReference type="SMART" id="SM00382">
    <property type="entry name" value="AAA"/>
    <property type="match status" value="1"/>
</dbReference>
<feature type="compositionally biased region" description="Basic and acidic residues" evidence="7">
    <location>
        <begin position="733"/>
        <end position="776"/>
    </location>
</feature>
<dbReference type="PANTHER" id="PTHR22683:SF42">
    <property type="entry name" value="DNA TRANSLOCASE SFTA"/>
    <property type="match status" value="1"/>
</dbReference>
<evidence type="ECO:0000256" key="6">
    <source>
        <dbReference type="PROSITE-ProRule" id="PRU00289"/>
    </source>
</evidence>
<dbReference type="GO" id="GO:0007059">
    <property type="term" value="P:chromosome segregation"/>
    <property type="evidence" value="ECO:0007669"/>
    <property type="project" value="UniProtKB-KW"/>
</dbReference>
<dbReference type="RefSeq" id="WP_126646510.1">
    <property type="nucleotide sequence ID" value="NZ_QYTW02000004.1"/>
</dbReference>
<evidence type="ECO:0000256" key="4">
    <source>
        <dbReference type="ARBA" id="ARBA00022840"/>
    </source>
</evidence>
<feature type="compositionally biased region" description="Basic and acidic residues" evidence="7">
    <location>
        <begin position="181"/>
        <end position="198"/>
    </location>
</feature>
<dbReference type="SUPFAM" id="SSF46785">
    <property type="entry name" value="Winged helix' DNA-binding domain"/>
    <property type="match status" value="1"/>
</dbReference>
<feature type="compositionally biased region" description="Basic and acidic residues" evidence="7">
    <location>
        <begin position="397"/>
        <end position="413"/>
    </location>
</feature>
<dbReference type="SUPFAM" id="SSF52540">
    <property type="entry name" value="P-loop containing nucleoside triphosphate hydrolases"/>
    <property type="match status" value="1"/>
</dbReference>
<feature type="binding site" evidence="6">
    <location>
        <begin position="1059"/>
        <end position="1066"/>
    </location>
    <ligand>
        <name>ATP</name>
        <dbReference type="ChEBI" id="CHEBI:30616"/>
    </ligand>
</feature>
<dbReference type="Gene3D" id="3.30.980.40">
    <property type="match status" value="1"/>
</dbReference>
<keyword evidence="4 6" id="KW-0067">ATP-binding</keyword>
<feature type="compositionally biased region" description="Basic and acidic residues" evidence="7">
    <location>
        <begin position="378"/>
        <end position="388"/>
    </location>
</feature>
<evidence type="ECO:0000256" key="2">
    <source>
        <dbReference type="ARBA" id="ARBA00022741"/>
    </source>
</evidence>
<sequence length="1379" mass="157543">MHWWKKFLSNFFSDKSIDEQTEWHIENNHKNEQHEMQEMKTRMIYQYPKGEFRFPLIKDQPGSSIPDKQKQPIKTQQKDERRNHERRNHEKRQNRQADRRDTEQRRRKIEPKNSQPFEPTHIPSPVYGFNRPIERKVNPKSHIPEFELNDIQSKLRFKKVKQETANTEKVIGKAVLEDQPVKSETDRTVFDLDEKNEPESQNSELEIKTWRQHHEIEQTSEESEGKIPEILQTGSHEKDETPDEDNLIDQTQTELAIKESEEQVESAKPASTEEIREKEEQLSSELREEPEEPAFTKESEKPEEQLETAKPASTEEIREKEDQPSSELREEPEEPAFTKESEKLEEQVESAKPASTEEIREKEDQPFYELREEPEEPAFTKESEKPEEQLETAKPASTEEIREKEDQPSSELREEPEEPAFTKESEKLEEQVESAKPASTEEIREKEDQPFYELREEPEEPAFTKESEKPEEQLETAKPASTEEIREKEDQPSSELREEPEEPAFTKESEKLEEQLETAKPASTEEIRENEEQLSSELREEPEEPAFTEEFDKPEEQAEPAKLASTEEIREKEEQLSSELREEPEEPAFTEEFDKPEEQAEPAKLASTEEIREKEEQLSSELREEPEEPAFNEESEKLEEQAEPAFTEEFDKPEEQAETAKPASTEEIRENEEQLSSELREEPEEPAFTEEFDKPEEQAETAKPASTEEIRENEEQLSSELREEPEEPAFAEESEKPEEQPEKAKPVSAEEVRVTEERSSSEELEEKLGEPEKERMALKQSNLNIEPALIDEALMNAEGKKIDETVVRDADSSIPELEAFEEAAAAAAVEMSLDQEAEVAEPSMEEPAKESSGSKPRSHLPFNVLMLTQDKTNWKKQNDKEKIKSEAVSAPVKEVQEVETSVTETVHYTFPDLSLLKPPVFKEENTEWLNEQASLLDETMENFNVKARVVRASQGPSVTRFEVQPDKGVKVNKITNLSNDIKLSMAARDIRMEAPIPGTRSIGIELPNKESRPVQISEIIGESAFQSADSPLTAALGLDISGEPVVTDLRKMPHGLIAGATGSGKSVCINSILVSLLYKARPDELKLMLIDPKMVELAPYNHIPHLVSPVITDVKAATAALKWAVDEMERRYELFVHAGVRDIGRFNELAETKGQKSEHLPYIVIIIDELADLMMVAPAEVEESICRIAQKARACGIHLLIATQRPSVDVITGLIKANVPTRIAFAVSSQVDSRTVIDVSGAEKLLGRGDMLFLNNGSVKPVRLQGTFVSDEEIDRVIDHVRDQGKPNYIFQQDELLKKAEIQENEDELLLDACQFVVKQGNASTSLLQRQFRIGYNRAARLMEMMEDQGVISGAKGSKPRDVLIKEAELDLLKDSLVH</sequence>
<feature type="compositionally biased region" description="Basic and acidic residues" evidence="7">
    <location>
        <begin position="462"/>
        <end position="472"/>
    </location>
</feature>
<feature type="compositionally biased region" description="Basic and acidic residues" evidence="7">
    <location>
        <begin position="205"/>
        <end position="227"/>
    </location>
</feature>
<dbReference type="PANTHER" id="PTHR22683">
    <property type="entry name" value="SPORULATION PROTEIN RELATED"/>
    <property type="match status" value="1"/>
</dbReference>
<keyword evidence="2 6" id="KW-0547">Nucleotide-binding</keyword>
<feature type="compositionally biased region" description="Acidic residues" evidence="7">
    <location>
        <begin position="532"/>
        <end position="549"/>
    </location>
</feature>
<evidence type="ECO:0000256" key="5">
    <source>
        <dbReference type="ARBA" id="ARBA00023125"/>
    </source>
</evidence>
<organism evidence="9 10">
    <name type="scientific">Siminovitchia terrae</name>
    <name type="common">Bacillus terrae</name>
    <dbReference type="NCBI Taxonomy" id="1914933"/>
    <lineage>
        <taxon>Bacteria</taxon>
        <taxon>Bacillati</taxon>
        <taxon>Bacillota</taxon>
        <taxon>Bacilli</taxon>
        <taxon>Bacillales</taxon>
        <taxon>Bacillaceae</taxon>
        <taxon>Siminovitchia</taxon>
    </lineage>
</organism>
<name>A0A429XAH2_SIMTE</name>
<feature type="compositionally biased region" description="Basic and acidic residues" evidence="7">
    <location>
        <begin position="481"/>
        <end position="497"/>
    </location>
</feature>